<dbReference type="Pfam" id="PF07843">
    <property type="entry name" value="DUF1634"/>
    <property type="match status" value="1"/>
</dbReference>
<evidence type="ECO:0000256" key="1">
    <source>
        <dbReference type="SAM" id="Phobius"/>
    </source>
</evidence>
<dbReference type="OrthoDB" id="1072981at2"/>
<dbReference type="RefSeq" id="WP_090992930.1">
    <property type="nucleotide sequence ID" value="NZ_FOPP01000003.1"/>
</dbReference>
<feature type="transmembrane region" description="Helical" evidence="1">
    <location>
        <begin position="109"/>
        <end position="127"/>
    </location>
</feature>
<dbReference type="InterPro" id="IPR012861">
    <property type="entry name" value="DUF1634"/>
</dbReference>
<dbReference type="Proteomes" id="UP000199666">
    <property type="component" value="Unassembled WGS sequence"/>
</dbReference>
<name>A0A1I2W5Q1_9SPHI</name>
<evidence type="ECO:0000313" key="3">
    <source>
        <dbReference type="Proteomes" id="UP000199666"/>
    </source>
</evidence>
<dbReference type="EMBL" id="FOPP01000003">
    <property type="protein sequence ID" value="SFG95947.1"/>
    <property type="molecule type" value="Genomic_DNA"/>
</dbReference>
<sequence>MSKEIKHYLGDKDVQVILGTLLRVGVIVSTSIVLIGGIIFMSSHTQAVVSFEHFKPEEAKFSSIADILFGVRSFDGLAIIQFGVLLLIFTPIARVVFSIFSFLMEKDYMYVLIGLIVLCVIIASLYLDVTH</sequence>
<proteinExistence type="predicted"/>
<feature type="transmembrane region" description="Helical" evidence="1">
    <location>
        <begin position="21"/>
        <end position="41"/>
    </location>
</feature>
<evidence type="ECO:0000313" key="2">
    <source>
        <dbReference type="EMBL" id="SFG95947.1"/>
    </source>
</evidence>
<keyword evidence="3" id="KW-1185">Reference proteome</keyword>
<accession>A0A1I2W5Q1</accession>
<keyword evidence="1" id="KW-1133">Transmembrane helix</keyword>
<protein>
    <submittedName>
        <fullName evidence="2">Uncharacterized membrane protein</fullName>
    </submittedName>
</protein>
<organism evidence="2 3">
    <name type="scientific">Pedobacter insulae</name>
    <dbReference type="NCBI Taxonomy" id="414048"/>
    <lineage>
        <taxon>Bacteria</taxon>
        <taxon>Pseudomonadati</taxon>
        <taxon>Bacteroidota</taxon>
        <taxon>Sphingobacteriia</taxon>
        <taxon>Sphingobacteriales</taxon>
        <taxon>Sphingobacteriaceae</taxon>
        <taxon>Pedobacter</taxon>
    </lineage>
</organism>
<reference evidence="2 3" key="1">
    <citation type="submission" date="2016-10" db="EMBL/GenBank/DDBJ databases">
        <authorList>
            <person name="de Groot N.N."/>
        </authorList>
    </citation>
    <scope>NUCLEOTIDE SEQUENCE [LARGE SCALE GENOMIC DNA]</scope>
    <source>
        <strain evidence="2 3">DSM 18684</strain>
    </source>
</reference>
<dbReference type="AlphaFoldDB" id="A0A1I2W5Q1"/>
<feature type="transmembrane region" description="Helical" evidence="1">
    <location>
        <begin position="78"/>
        <end position="97"/>
    </location>
</feature>
<keyword evidence="1" id="KW-0472">Membrane</keyword>
<gene>
    <name evidence="2" type="ORF">SAMN04489864_103441</name>
</gene>
<keyword evidence="1" id="KW-0812">Transmembrane</keyword>
<dbReference type="STRING" id="414048.SAMN04489864_103441"/>